<dbReference type="GeneTree" id="ENSGT00390000016316"/>
<reference evidence="13" key="1">
    <citation type="submission" date="2025-08" db="UniProtKB">
        <authorList>
            <consortium name="Ensembl"/>
        </authorList>
    </citation>
    <scope>IDENTIFICATION</scope>
</reference>
<keyword evidence="12" id="KW-0497">Mitogen</keyword>
<keyword evidence="14" id="KW-1185">Reference proteome</keyword>
<evidence type="ECO:0000256" key="5">
    <source>
        <dbReference type="ARBA" id="ARBA00014702"/>
    </source>
</evidence>
<dbReference type="GO" id="GO:1901222">
    <property type="term" value="P:regulation of non-canonical NF-kappaB signal transduction"/>
    <property type="evidence" value="ECO:0007669"/>
    <property type="project" value="TreeGrafter"/>
</dbReference>
<dbReference type="GO" id="GO:0005615">
    <property type="term" value="C:extracellular space"/>
    <property type="evidence" value="ECO:0007669"/>
    <property type="project" value="UniProtKB-KW"/>
</dbReference>
<keyword evidence="8" id="KW-0964">Secreted</keyword>
<evidence type="ECO:0000313" key="13">
    <source>
        <dbReference type="Ensembl" id="ENSGMOP00000031482.1"/>
    </source>
</evidence>
<evidence type="ECO:0000256" key="4">
    <source>
        <dbReference type="ARBA" id="ARBA00010448"/>
    </source>
</evidence>
<reference evidence="13" key="2">
    <citation type="submission" date="2025-09" db="UniProtKB">
        <authorList>
            <consortium name="Ensembl"/>
        </authorList>
    </citation>
    <scope>IDENTIFICATION</scope>
</reference>
<dbReference type="Ensembl" id="ENSGMOT00000035713.1">
    <property type="protein sequence ID" value="ENSGMOP00000031482.1"/>
    <property type="gene ID" value="ENSGMOG00000033168.1"/>
</dbReference>
<dbReference type="GO" id="GO:0005125">
    <property type="term" value="F:cytokine activity"/>
    <property type="evidence" value="ECO:0007669"/>
    <property type="project" value="UniProtKB-KW"/>
</dbReference>
<dbReference type="Pfam" id="PF00340">
    <property type="entry name" value="IL1"/>
    <property type="match status" value="1"/>
</dbReference>
<dbReference type="GO" id="GO:0006955">
    <property type="term" value="P:immune response"/>
    <property type="evidence" value="ECO:0007669"/>
    <property type="project" value="InterPro"/>
</dbReference>
<keyword evidence="7" id="KW-0202">Cytokine</keyword>
<keyword evidence="9" id="KW-0666">Pyrogen</keyword>
<dbReference type="CDD" id="cd00100">
    <property type="entry name" value="beta-trefoil_IL1"/>
    <property type="match status" value="1"/>
</dbReference>
<dbReference type="GO" id="GO:0005829">
    <property type="term" value="C:cytosol"/>
    <property type="evidence" value="ECO:0007669"/>
    <property type="project" value="UniProtKB-SubCell"/>
</dbReference>
<keyword evidence="6" id="KW-0963">Cytoplasm</keyword>
<evidence type="ECO:0000256" key="7">
    <source>
        <dbReference type="ARBA" id="ARBA00022514"/>
    </source>
</evidence>
<protein>
    <recommendedName>
        <fullName evidence="5">Interleukin-1 beta</fullName>
    </recommendedName>
</protein>
<dbReference type="GO" id="GO:0042119">
    <property type="term" value="P:neutrophil activation"/>
    <property type="evidence" value="ECO:0007669"/>
    <property type="project" value="TreeGrafter"/>
</dbReference>
<dbReference type="GO" id="GO:0001660">
    <property type="term" value="P:fever generation"/>
    <property type="evidence" value="ECO:0007669"/>
    <property type="project" value="UniProtKB-KW"/>
</dbReference>
<accession>A0A8C5AFP9</accession>
<dbReference type="AlphaFoldDB" id="A0A8C5AFP9"/>
<evidence type="ECO:0000256" key="3">
    <source>
        <dbReference type="ARBA" id="ARBA00004550"/>
    </source>
</evidence>
<dbReference type="GO" id="GO:0051781">
    <property type="term" value="P:positive regulation of cell division"/>
    <property type="evidence" value="ECO:0007669"/>
    <property type="project" value="UniProtKB-KW"/>
</dbReference>
<comment type="subcellular location">
    <subcellularLocation>
        <location evidence="2">Cytoplasm</location>
        <location evidence="2">Cytosol</location>
    </subcellularLocation>
    <subcellularLocation>
        <location evidence="1">Lysosome</location>
    </subcellularLocation>
    <subcellularLocation>
        <location evidence="3">Secreted</location>
        <location evidence="3">Extracellular exosome</location>
    </subcellularLocation>
</comment>
<evidence type="ECO:0000256" key="12">
    <source>
        <dbReference type="ARBA" id="ARBA00023246"/>
    </source>
</evidence>
<dbReference type="GO" id="GO:0048246">
    <property type="term" value="P:macrophage chemotaxis"/>
    <property type="evidence" value="ECO:0007669"/>
    <property type="project" value="TreeGrafter"/>
</dbReference>
<dbReference type="SUPFAM" id="SSF50353">
    <property type="entry name" value="Cytokine"/>
    <property type="match status" value="1"/>
</dbReference>
<dbReference type="GO" id="GO:0010628">
    <property type="term" value="P:positive regulation of gene expression"/>
    <property type="evidence" value="ECO:0007669"/>
    <property type="project" value="TreeGrafter"/>
</dbReference>
<dbReference type="GO" id="GO:0005764">
    <property type="term" value="C:lysosome"/>
    <property type="evidence" value="ECO:0007669"/>
    <property type="project" value="UniProtKB-SubCell"/>
</dbReference>
<evidence type="ECO:0000313" key="14">
    <source>
        <dbReference type="Proteomes" id="UP000694546"/>
    </source>
</evidence>
<evidence type="ECO:0000256" key="1">
    <source>
        <dbReference type="ARBA" id="ARBA00004371"/>
    </source>
</evidence>
<dbReference type="PANTHER" id="PTHR10078:SF30">
    <property type="entry name" value="INTERLEUKIN-1 BETA"/>
    <property type="match status" value="1"/>
</dbReference>
<keyword evidence="10" id="KW-0395">Inflammatory response</keyword>
<dbReference type="InterPro" id="IPR008996">
    <property type="entry name" value="IL1/FGF"/>
</dbReference>
<dbReference type="PANTHER" id="PTHR10078">
    <property type="entry name" value="INTERLEUKIN-1 FAMILY MEMBER"/>
    <property type="match status" value="1"/>
</dbReference>
<evidence type="ECO:0000256" key="2">
    <source>
        <dbReference type="ARBA" id="ARBA00004514"/>
    </source>
</evidence>
<evidence type="ECO:0000256" key="9">
    <source>
        <dbReference type="ARBA" id="ARBA00022620"/>
    </source>
</evidence>
<keyword evidence="11" id="KW-0458">Lysosome</keyword>
<organism evidence="13 14">
    <name type="scientific">Gadus morhua</name>
    <name type="common">Atlantic cod</name>
    <dbReference type="NCBI Taxonomy" id="8049"/>
    <lineage>
        <taxon>Eukaryota</taxon>
        <taxon>Metazoa</taxon>
        <taxon>Chordata</taxon>
        <taxon>Craniata</taxon>
        <taxon>Vertebrata</taxon>
        <taxon>Euteleostomi</taxon>
        <taxon>Actinopterygii</taxon>
        <taxon>Neopterygii</taxon>
        <taxon>Teleostei</taxon>
        <taxon>Neoteleostei</taxon>
        <taxon>Acanthomorphata</taxon>
        <taxon>Zeiogadaria</taxon>
        <taxon>Gadariae</taxon>
        <taxon>Gadiformes</taxon>
        <taxon>Gadoidei</taxon>
        <taxon>Gadidae</taxon>
        <taxon>Gadus</taxon>
    </lineage>
</organism>
<evidence type="ECO:0000256" key="10">
    <source>
        <dbReference type="ARBA" id="ARBA00023198"/>
    </source>
</evidence>
<proteinExistence type="inferred from homology"/>
<sequence>MLEITFWSHPFEKVTQGFGSHSFHRLHFVDVYEFVSSVMNTLRFTVPCREGRFTTLKEKKNISLETVDSQRYLRSLSKENMPFASPNPERMTIHFYKANWTDKNFRGMPVVLNFTDSQSFLKCSRQDEGAILRVEACDKHRLRLICQQDESALAFLFYMKGTMSGQHQFESALCESWFIQVLHQETVQVTHQPASLPAMEEDPSFYFNIHSYSN</sequence>
<comment type="similarity">
    <text evidence="4">Belongs to the IL-1 family.</text>
</comment>
<dbReference type="GO" id="GO:0019221">
    <property type="term" value="P:cytokine-mediated signaling pathway"/>
    <property type="evidence" value="ECO:0007669"/>
    <property type="project" value="TreeGrafter"/>
</dbReference>
<dbReference type="InterPro" id="IPR000975">
    <property type="entry name" value="IL-1_fam"/>
</dbReference>
<dbReference type="Gene3D" id="2.80.10.50">
    <property type="match status" value="1"/>
</dbReference>
<dbReference type="GO" id="GO:0071222">
    <property type="term" value="P:cellular response to lipopolysaccharide"/>
    <property type="evidence" value="ECO:0007669"/>
    <property type="project" value="TreeGrafter"/>
</dbReference>
<name>A0A8C5AFP9_GADMO</name>
<evidence type="ECO:0000256" key="8">
    <source>
        <dbReference type="ARBA" id="ARBA00022525"/>
    </source>
</evidence>
<evidence type="ECO:0000256" key="6">
    <source>
        <dbReference type="ARBA" id="ARBA00022490"/>
    </source>
</evidence>
<evidence type="ECO:0000256" key="11">
    <source>
        <dbReference type="ARBA" id="ARBA00023228"/>
    </source>
</evidence>
<dbReference type="Proteomes" id="UP000694546">
    <property type="component" value="Chromosome 14"/>
</dbReference>